<dbReference type="Pfam" id="PF05699">
    <property type="entry name" value="Dimer_Tnp_hAT"/>
    <property type="match status" value="1"/>
</dbReference>
<evidence type="ECO:0000313" key="2">
    <source>
        <dbReference type="EMBL" id="CAB5374552.1"/>
    </source>
</evidence>
<dbReference type="InterPro" id="IPR008906">
    <property type="entry name" value="HATC_C_dom"/>
</dbReference>
<dbReference type="GO" id="GO:0046983">
    <property type="term" value="F:protein dimerization activity"/>
    <property type="evidence" value="ECO:0007669"/>
    <property type="project" value="InterPro"/>
</dbReference>
<accession>A0A915ZFV5</accession>
<dbReference type="EMBL" id="CAGKOT010000033">
    <property type="protein sequence ID" value="CAB5374552.1"/>
    <property type="molecule type" value="Genomic_DNA"/>
</dbReference>
<protein>
    <recommendedName>
        <fullName evidence="1">HAT C-terminal dimerisation domain-containing protein</fullName>
    </recommendedName>
</protein>
<dbReference type="PANTHER" id="PTHR47611:SF1">
    <property type="entry name" value="CCHC-TYPE DOMAIN-CONTAINING PROTEIN"/>
    <property type="match status" value="1"/>
</dbReference>
<comment type="caution">
    <text evidence="2">The sequence shown here is derived from an EMBL/GenBank/DDBJ whole genome shotgun (WGS) entry which is preliminary data.</text>
</comment>
<dbReference type="PANTHER" id="PTHR47611">
    <property type="entry name" value="HAT DIMERISATION DOMAIN, C-TERMINAL"/>
    <property type="match status" value="1"/>
</dbReference>
<dbReference type="Proteomes" id="UP000684084">
    <property type="component" value="Unassembled WGS sequence"/>
</dbReference>
<proteinExistence type="predicted"/>
<evidence type="ECO:0000259" key="1">
    <source>
        <dbReference type="Pfam" id="PF05699"/>
    </source>
</evidence>
<gene>
    <name evidence="2" type="ORF">CHRIB12_LOCUS14500</name>
</gene>
<feature type="domain" description="HAT C-terminal dimerisation" evidence="1">
    <location>
        <begin position="13"/>
        <end position="85"/>
    </location>
</feature>
<organism evidence="2 3">
    <name type="scientific">Rhizophagus irregularis</name>
    <dbReference type="NCBI Taxonomy" id="588596"/>
    <lineage>
        <taxon>Eukaryota</taxon>
        <taxon>Fungi</taxon>
        <taxon>Fungi incertae sedis</taxon>
        <taxon>Mucoromycota</taxon>
        <taxon>Glomeromycotina</taxon>
        <taxon>Glomeromycetes</taxon>
        <taxon>Glomerales</taxon>
        <taxon>Glomeraceae</taxon>
        <taxon>Rhizophagus</taxon>
    </lineage>
</organism>
<reference evidence="2" key="1">
    <citation type="submission" date="2020-05" db="EMBL/GenBank/DDBJ databases">
        <authorList>
            <person name="Rincon C."/>
            <person name="Sanders R I."/>
            <person name="Robbins C."/>
            <person name="Chaturvedi A."/>
        </authorList>
    </citation>
    <scope>NUCLEOTIDE SEQUENCE</scope>
    <source>
        <strain evidence="2">CHB12</strain>
    </source>
</reference>
<dbReference type="OrthoDB" id="2381924at2759"/>
<evidence type="ECO:0000313" key="3">
    <source>
        <dbReference type="Proteomes" id="UP000684084"/>
    </source>
</evidence>
<sequence>MFELDNNDKDEDELEEYLRKPAVAFKTDPLQWWKTHEATYPHLANMARDFLAIPGTSVPVERIFSGGTDLITKRRSSLGRETIQASHYRLYIKTALLSN</sequence>
<name>A0A915ZFV5_9GLOM</name>
<dbReference type="AlphaFoldDB" id="A0A915ZFV5"/>